<keyword evidence="1" id="KW-0472">Membrane</keyword>
<keyword evidence="3" id="KW-1185">Reference proteome</keyword>
<dbReference type="AlphaFoldDB" id="A0A9X2F9S4"/>
<evidence type="ECO:0000313" key="3">
    <source>
        <dbReference type="Proteomes" id="UP001155241"/>
    </source>
</evidence>
<gene>
    <name evidence="2" type="ORF">NG895_13530</name>
</gene>
<protein>
    <submittedName>
        <fullName evidence="2">Exopolysaccharide biosynthesis protein</fullName>
    </submittedName>
</protein>
<feature type="transmembrane region" description="Helical" evidence="1">
    <location>
        <begin position="178"/>
        <end position="196"/>
    </location>
</feature>
<feature type="transmembrane region" description="Helical" evidence="1">
    <location>
        <begin position="153"/>
        <end position="172"/>
    </location>
</feature>
<evidence type="ECO:0000313" key="2">
    <source>
        <dbReference type="EMBL" id="MCO6044925.1"/>
    </source>
</evidence>
<dbReference type="Pfam" id="PF06055">
    <property type="entry name" value="ExoD"/>
    <property type="match status" value="1"/>
</dbReference>
<keyword evidence="1" id="KW-0812">Transmembrane</keyword>
<dbReference type="PANTHER" id="PTHR41795:SF1">
    <property type="entry name" value="EXOPOLYSACCHARIDE SYNTHESIS PROTEIN"/>
    <property type="match status" value="1"/>
</dbReference>
<feature type="transmembrane region" description="Helical" evidence="1">
    <location>
        <begin position="47"/>
        <end position="77"/>
    </location>
</feature>
<dbReference type="RefSeq" id="WP_252853036.1">
    <property type="nucleotide sequence ID" value="NZ_JAMXLR010000043.1"/>
</dbReference>
<dbReference type="InterPro" id="IPR010331">
    <property type="entry name" value="ExoD"/>
</dbReference>
<dbReference type="PANTHER" id="PTHR41795">
    <property type="entry name" value="EXOPOLYSACCHARIDE SYNTHESIS PROTEIN"/>
    <property type="match status" value="1"/>
</dbReference>
<dbReference type="EMBL" id="JAMXLR010000043">
    <property type="protein sequence ID" value="MCO6044925.1"/>
    <property type="molecule type" value="Genomic_DNA"/>
</dbReference>
<sequence>MPAADGSPEGLSEVVDQFENKAKDEDDTVTVREALDAFEGRTFGPLLILPALVALAPPLGMIPGVPTTMGLIVILIAGQYLVGRSHPWVPDFIGERSVKRDKVLKAAEKSRPWAKWVDGFLGKRIQVLVEGPMEHVIAGLCILLALMMPPAELLPGLAAVPAAAILFLGLAITSRDGLLGLLGIAISAGGIGYLLYKLPQLVERVGGFFGS</sequence>
<dbReference type="PIRSF" id="PIRSF033239">
    <property type="entry name" value="ExoD"/>
    <property type="match status" value="1"/>
</dbReference>
<proteinExistence type="predicted"/>
<dbReference type="Proteomes" id="UP001155241">
    <property type="component" value="Unassembled WGS sequence"/>
</dbReference>
<name>A0A9X2F9S4_9BACT</name>
<organism evidence="2 3">
    <name type="scientific">Aeoliella straminimaris</name>
    <dbReference type="NCBI Taxonomy" id="2954799"/>
    <lineage>
        <taxon>Bacteria</taxon>
        <taxon>Pseudomonadati</taxon>
        <taxon>Planctomycetota</taxon>
        <taxon>Planctomycetia</taxon>
        <taxon>Pirellulales</taxon>
        <taxon>Lacipirellulaceae</taxon>
        <taxon>Aeoliella</taxon>
    </lineage>
</organism>
<comment type="caution">
    <text evidence="2">The sequence shown here is derived from an EMBL/GenBank/DDBJ whole genome shotgun (WGS) entry which is preliminary data.</text>
</comment>
<accession>A0A9X2F9S4</accession>
<keyword evidence="1" id="KW-1133">Transmembrane helix</keyword>
<evidence type="ECO:0000256" key="1">
    <source>
        <dbReference type="SAM" id="Phobius"/>
    </source>
</evidence>
<reference evidence="2" key="1">
    <citation type="submission" date="2022-06" db="EMBL/GenBank/DDBJ databases">
        <title>Aeoliella straminimaris, a novel planctomycete from sediments.</title>
        <authorList>
            <person name="Vitorino I.R."/>
            <person name="Lage O.M."/>
        </authorList>
    </citation>
    <scope>NUCLEOTIDE SEQUENCE</scope>
    <source>
        <strain evidence="2">ICT_H6.2</strain>
    </source>
</reference>